<dbReference type="PIRSF" id="PIRSF037442">
    <property type="entry name" value="UCP037442_abhydr"/>
    <property type="match status" value="1"/>
</dbReference>
<evidence type="ECO:0000313" key="3">
    <source>
        <dbReference type="Proteomes" id="UP001582793"/>
    </source>
</evidence>
<dbReference type="Proteomes" id="UP001582793">
    <property type="component" value="Unassembled WGS sequence"/>
</dbReference>
<evidence type="ECO:0000313" key="2">
    <source>
        <dbReference type="EMBL" id="MFB6396897.1"/>
    </source>
</evidence>
<feature type="domain" description="Serine aminopeptidase S33" evidence="1">
    <location>
        <begin position="33"/>
        <end position="145"/>
    </location>
</feature>
<evidence type="ECO:0000259" key="1">
    <source>
        <dbReference type="Pfam" id="PF12146"/>
    </source>
</evidence>
<comment type="caution">
    <text evidence="2">The sequence shown here is derived from an EMBL/GenBank/DDBJ whole genome shotgun (WGS) entry which is preliminary data.</text>
</comment>
<dbReference type="InterPro" id="IPR017208">
    <property type="entry name" value="UCP037442_abhydr"/>
</dbReference>
<dbReference type="Pfam" id="PF12146">
    <property type="entry name" value="Hydrolase_4"/>
    <property type="match status" value="1"/>
</dbReference>
<dbReference type="RefSeq" id="WP_375736174.1">
    <property type="nucleotide sequence ID" value="NZ_JBCGDC010000113.1"/>
</dbReference>
<dbReference type="SUPFAM" id="SSF53474">
    <property type="entry name" value="alpha/beta-Hydrolases"/>
    <property type="match status" value="1"/>
</dbReference>
<keyword evidence="2" id="KW-0378">Hydrolase</keyword>
<sequence>MTLEYTQEHLDRGTDRIGLQTYPEPEGVVDAPVVVIFPAMGVRAHYYRPFAAELRAAGLAVVVADLRGTGTSTPPPSRASTYGYAELVDDIGVVLDTLKPRFAGRRRLLLGHSLGGQAAVLHLALTLDATVDGLVLVAVGMPYWRLYQGGRRYGVLPYTQGIVATSALLRVWPGWGFGGRQARGVIRDWGHTARTGRFPAIRGVDAEAAVRGITTPVLAVSMDDDQFTPHGTLDHLCAKFDSAPVERERYTVARAGGRLDHFVWVRASAPLAARIATFAKTLP</sequence>
<dbReference type="InterPro" id="IPR050228">
    <property type="entry name" value="Carboxylesterase_BioH"/>
</dbReference>
<dbReference type="EMBL" id="JBCGDC010000113">
    <property type="protein sequence ID" value="MFB6396897.1"/>
    <property type="molecule type" value="Genomic_DNA"/>
</dbReference>
<protein>
    <submittedName>
        <fullName evidence="2">Alpha/beta fold hydrolase</fullName>
    </submittedName>
</protein>
<dbReference type="InterPro" id="IPR022742">
    <property type="entry name" value="Hydrolase_4"/>
</dbReference>
<organism evidence="2 3">
    <name type="scientific">Polymorphospora lycopeni</name>
    <dbReference type="NCBI Taxonomy" id="3140240"/>
    <lineage>
        <taxon>Bacteria</taxon>
        <taxon>Bacillati</taxon>
        <taxon>Actinomycetota</taxon>
        <taxon>Actinomycetes</taxon>
        <taxon>Micromonosporales</taxon>
        <taxon>Micromonosporaceae</taxon>
        <taxon>Polymorphospora</taxon>
    </lineage>
</organism>
<gene>
    <name evidence="2" type="ORF">AAFH96_27910</name>
</gene>
<dbReference type="InterPro" id="IPR029058">
    <property type="entry name" value="AB_hydrolase_fold"/>
</dbReference>
<dbReference type="GO" id="GO:0016787">
    <property type="term" value="F:hydrolase activity"/>
    <property type="evidence" value="ECO:0007669"/>
    <property type="project" value="UniProtKB-KW"/>
</dbReference>
<dbReference type="PANTHER" id="PTHR43194:SF2">
    <property type="entry name" value="PEROXISOMAL MEMBRANE PROTEIN LPX1"/>
    <property type="match status" value="1"/>
</dbReference>
<proteinExistence type="predicted"/>
<keyword evidence="3" id="KW-1185">Reference proteome</keyword>
<dbReference type="Gene3D" id="3.40.50.1820">
    <property type="entry name" value="alpha/beta hydrolase"/>
    <property type="match status" value="1"/>
</dbReference>
<accession>A0ABV5CY14</accession>
<reference evidence="2 3" key="1">
    <citation type="submission" date="2024-04" db="EMBL/GenBank/DDBJ databases">
        <title>Polymorphospora sp. isolated from Baiyangdian Lake in Xiong'an New Area.</title>
        <authorList>
            <person name="Zhang X."/>
            <person name="Liu J."/>
        </authorList>
    </citation>
    <scope>NUCLEOTIDE SEQUENCE [LARGE SCALE GENOMIC DNA]</scope>
    <source>
        <strain evidence="2 3">2-325</strain>
    </source>
</reference>
<dbReference type="PANTHER" id="PTHR43194">
    <property type="entry name" value="HYDROLASE ALPHA/BETA FOLD FAMILY"/>
    <property type="match status" value="1"/>
</dbReference>
<name>A0ABV5CY14_9ACTN</name>